<evidence type="ECO:0000256" key="2">
    <source>
        <dbReference type="ARBA" id="ARBA00022481"/>
    </source>
</evidence>
<sequence length="151" mass="16768">MRRTIRDEGFTLIELLVVVVIIGILVAIAVPVYQRYSRNAWEKSVVSDIRGAITAVEQFRADHNAYPNTASLQPDDFFLEQYPSGPATTTKVTLSDSVMLTIWVNWPAGTSYRICARNAAGGYRRFLYDSVEGGSIRVRTVTNASVCAYTP</sequence>
<name>A0A8J4DM22_9ACTN</name>
<dbReference type="NCBIfam" id="TIGR02532">
    <property type="entry name" value="IV_pilin_GFxxxE"/>
    <property type="match status" value="1"/>
</dbReference>
<gene>
    <name evidence="7" type="ORF">Sya03_50520</name>
</gene>
<dbReference type="Proteomes" id="UP000652013">
    <property type="component" value="Unassembled WGS sequence"/>
</dbReference>
<feature type="transmembrane region" description="Helical" evidence="6">
    <location>
        <begin position="12"/>
        <end position="33"/>
    </location>
</feature>
<accession>A0A8J4DM22</accession>
<dbReference type="GO" id="GO:0015627">
    <property type="term" value="C:type II protein secretion system complex"/>
    <property type="evidence" value="ECO:0007669"/>
    <property type="project" value="InterPro"/>
</dbReference>
<proteinExistence type="predicted"/>
<evidence type="ECO:0000256" key="5">
    <source>
        <dbReference type="ARBA" id="ARBA00023136"/>
    </source>
</evidence>
<dbReference type="Pfam" id="PF07963">
    <property type="entry name" value="N_methyl"/>
    <property type="match status" value="1"/>
</dbReference>
<protein>
    <recommendedName>
        <fullName evidence="9">Prepilin-type N-terminal cleavage/methylation domain-containing protein</fullName>
    </recommendedName>
</protein>
<dbReference type="AlphaFoldDB" id="A0A8J4DM22"/>
<dbReference type="GO" id="GO:0016020">
    <property type="term" value="C:membrane"/>
    <property type="evidence" value="ECO:0007669"/>
    <property type="project" value="UniProtKB-SubCell"/>
</dbReference>
<dbReference type="GO" id="GO:0015628">
    <property type="term" value="P:protein secretion by the type II secretion system"/>
    <property type="evidence" value="ECO:0007669"/>
    <property type="project" value="InterPro"/>
</dbReference>
<evidence type="ECO:0000256" key="6">
    <source>
        <dbReference type="SAM" id="Phobius"/>
    </source>
</evidence>
<dbReference type="PANTHER" id="PTHR30093">
    <property type="entry name" value="GENERAL SECRETION PATHWAY PROTEIN G"/>
    <property type="match status" value="1"/>
</dbReference>
<keyword evidence="2" id="KW-0488">Methylation</keyword>
<dbReference type="PROSITE" id="PS00409">
    <property type="entry name" value="PROKAR_NTER_METHYL"/>
    <property type="match status" value="1"/>
</dbReference>
<dbReference type="PANTHER" id="PTHR30093:SF44">
    <property type="entry name" value="TYPE II SECRETION SYSTEM CORE PROTEIN G"/>
    <property type="match status" value="1"/>
</dbReference>
<keyword evidence="3 6" id="KW-0812">Transmembrane</keyword>
<dbReference type="Gene3D" id="3.30.700.10">
    <property type="entry name" value="Glycoprotein, Type 4 Pilin"/>
    <property type="match status" value="1"/>
</dbReference>
<comment type="subcellular location">
    <subcellularLocation>
        <location evidence="1">Membrane</location>
        <topology evidence="1">Single-pass membrane protein</topology>
    </subcellularLocation>
</comment>
<reference evidence="7" key="1">
    <citation type="submission" date="2021-01" db="EMBL/GenBank/DDBJ databases">
        <title>Whole genome shotgun sequence of Spirilliplanes yamanashiensis NBRC 15828.</title>
        <authorList>
            <person name="Komaki H."/>
            <person name="Tamura T."/>
        </authorList>
    </citation>
    <scope>NUCLEOTIDE SEQUENCE</scope>
    <source>
        <strain evidence="7">NBRC 15828</strain>
    </source>
</reference>
<dbReference type="SUPFAM" id="SSF54523">
    <property type="entry name" value="Pili subunits"/>
    <property type="match status" value="1"/>
</dbReference>
<evidence type="ECO:0000256" key="4">
    <source>
        <dbReference type="ARBA" id="ARBA00022989"/>
    </source>
</evidence>
<keyword evidence="4 6" id="KW-1133">Transmembrane helix</keyword>
<evidence type="ECO:0000256" key="1">
    <source>
        <dbReference type="ARBA" id="ARBA00004167"/>
    </source>
</evidence>
<dbReference type="InterPro" id="IPR012902">
    <property type="entry name" value="N_methyl_site"/>
</dbReference>
<organism evidence="7 8">
    <name type="scientific">Spirilliplanes yamanashiensis</name>
    <dbReference type="NCBI Taxonomy" id="42233"/>
    <lineage>
        <taxon>Bacteria</taxon>
        <taxon>Bacillati</taxon>
        <taxon>Actinomycetota</taxon>
        <taxon>Actinomycetes</taxon>
        <taxon>Micromonosporales</taxon>
        <taxon>Micromonosporaceae</taxon>
        <taxon>Spirilliplanes</taxon>
    </lineage>
</organism>
<dbReference type="PRINTS" id="PR00813">
    <property type="entry name" value="BCTERIALGSPG"/>
</dbReference>
<evidence type="ECO:0000256" key="3">
    <source>
        <dbReference type="ARBA" id="ARBA00022692"/>
    </source>
</evidence>
<keyword evidence="5 6" id="KW-0472">Membrane</keyword>
<evidence type="ECO:0000313" key="7">
    <source>
        <dbReference type="EMBL" id="GIJ05700.1"/>
    </source>
</evidence>
<comment type="caution">
    <text evidence="7">The sequence shown here is derived from an EMBL/GenBank/DDBJ whole genome shotgun (WGS) entry which is preliminary data.</text>
</comment>
<keyword evidence="8" id="KW-1185">Reference proteome</keyword>
<dbReference type="RefSeq" id="WP_203940903.1">
    <property type="nucleotide sequence ID" value="NZ_BAAAGJ010000003.1"/>
</dbReference>
<dbReference type="InterPro" id="IPR000983">
    <property type="entry name" value="Bac_GSPG_pilin"/>
</dbReference>
<evidence type="ECO:0008006" key="9">
    <source>
        <dbReference type="Google" id="ProtNLM"/>
    </source>
</evidence>
<dbReference type="InterPro" id="IPR045584">
    <property type="entry name" value="Pilin-like"/>
</dbReference>
<evidence type="ECO:0000313" key="8">
    <source>
        <dbReference type="Proteomes" id="UP000652013"/>
    </source>
</evidence>
<dbReference type="EMBL" id="BOOY01000036">
    <property type="protein sequence ID" value="GIJ05700.1"/>
    <property type="molecule type" value="Genomic_DNA"/>
</dbReference>